<evidence type="ECO:0008006" key="3">
    <source>
        <dbReference type="Google" id="ProtNLM"/>
    </source>
</evidence>
<name>A0ABU4QGI3_9GAMM</name>
<keyword evidence="2" id="KW-1185">Reference proteome</keyword>
<evidence type="ECO:0000313" key="2">
    <source>
        <dbReference type="Proteomes" id="UP001272773"/>
    </source>
</evidence>
<proteinExistence type="predicted"/>
<dbReference type="PROSITE" id="PS51257">
    <property type="entry name" value="PROKAR_LIPOPROTEIN"/>
    <property type="match status" value="1"/>
</dbReference>
<reference evidence="1 2" key="1">
    <citation type="submission" date="2023-11" db="EMBL/GenBank/DDBJ databases">
        <title>MicrobeMod: A computational toolkit for identifying prokaryotic methylation and restriction-modification with nanopore sequencing.</title>
        <authorList>
            <person name="Crits-Christoph A."/>
            <person name="Kang S.C."/>
            <person name="Lee H."/>
            <person name="Ostrov N."/>
        </authorList>
    </citation>
    <scope>NUCLEOTIDE SEQUENCE [LARGE SCALE GENOMIC DNA]</scope>
    <source>
        <strain evidence="1 2">ATCC BAA-2732</strain>
    </source>
</reference>
<accession>A0ABU4QGI3</accession>
<comment type="caution">
    <text evidence="1">The sequence shown here is derived from an EMBL/GenBank/DDBJ whole genome shotgun (WGS) entry which is preliminary data.</text>
</comment>
<dbReference type="GeneID" id="88625182"/>
<dbReference type="EMBL" id="JAWXXR010000001">
    <property type="protein sequence ID" value="MDX6017946.1"/>
    <property type="molecule type" value="Genomic_DNA"/>
</dbReference>
<dbReference type="NCBIfam" id="NF047650">
    <property type="entry name" value="lipo_NMCC_0638"/>
    <property type="match status" value="1"/>
</dbReference>
<sequence>MNRVKSYIIAIFLVSVAGCKSTSEKEDESLALRKSTPIQLFMGTCVVGRQSPAALEESAKRKGFVLAPKQIAQNYLKGNAGKAWHLNNSEGSFGLALLQNKLCSLYVHQGDPNTIQASMEAWLPPKGSGFTYKKELISQSANLSTTSYTLYQGSSFLEQWVITINSAKPSDLVAVMSYKGV</sequence>
<dbReference type="Proteomes" id="UP001272773">
    <property type="component" value="Unassembled WGS sequence"/>
</dbReference>
<gene>
    <name evidence="1" type="ORF">SIL79_16700</name>
</gene>
<dbReference type="RefSeq" id="WP_226684917.1">
    <property type="nucleotide sequence ID" value="NZ_JAIVLE010000015.1"/>
</dbReference>
<protein>
    <recommendedName>
        <fullName evidence="3">Lipoprotein</fullName>
    </recommendedName>
</protein>
<organism evidence="1 2">
    <name type="scientific">Shewanella indica</name>
    <dbReference type="NCBI Taxonomy" id="768528"/>
    <lineage>
        <taxon>Bacteria</taxon>
        <taxon>Pseudomonadati</taxon>
        <taxon>Pseudomonadota</taxon>
        <taxon>Gammaproteobacteria</taxon>
        <taxon>Alteromonadales</taxon>
        <taxon>Shewanellaceae</taxon>
        <taxon>Shewanella</taxon>
    </lineage>
</organism>
<evidence type="ECO:0000313" key="1">
    <source>
        <dbReference type="EMBL" id="MDX6017946.1"/>
    </source>
</evidence>